<evidence type="ECO:0000256" key="3">
    <source>
        <dbReference type="ARBA" id="ARBA00022792"/>
    </source>
</evidence>
<dbReference type="InterPro" id="IPR004127">
    <property type="entry name" value="Prefoldin_subunit_alpha"/>
</dbReference>
<reference evidence="14" key="4">
    <citation type="submission" date="2015-06" db="UniProtKB">
        <authorList>
            <consortium name="EnsemblMetazoa"/>
        </authorList>
    </citation>
    <scope>IDENTIFICATION</scope>
</reference>
<keyword evidence="6" id="KW-0472">Membrane</keyword>
<dbReference type="EC" id="3.4.21.-" evidence="9"/>
<gene>
    <name evidence="13" type="ORF">AND_008232</name>
</gene>
<evidence type="ECO:0000256" key="7">
    <source>
        <dbReference type="ARBA" id="ARBA00038445"/>
    </source>
</evidence>
<evidence type="ECO:0000256" key="1">
    <source>
        <dbReference type="ARBA" id="ARBA00004273"/>
    </source>
</evidence>
<evidence type="ECO:0000256" key="10">
    <source>
        <dbReference type="SAM" id="Coils"/>
    </source>
</evidence>
<evidence type="ECO:0000256" key="2">
    <source>
        <dbReference type="ARBA" id="ARBA00011805"/>
    </source>
</evidence>
<dbReference type="Pfam" id="PF02996">
    <property type="entry name" value="Prefoldin"/>
    <property type="match status" value="1"/>
</dbReference>
<dbReference type="VEuPathDB" id="VectorBase:ADAR2_002314"/>
<feature type="region of interest" description="Disordered" evidence="11">
    <location>
        <begin position="140"/>
        <end position="177"/>
    </location>
</feature>
<keyword evidence="9" id="KW-0645">Protease</keyword>
<dbReference type="SUPFAM" id="SSF46579">
    <property type="entry name" value="Prefoldin"/>
    <property type="match status" value="1"/>
</dbReference>
<dbReference type="Proteomes" id="UP000000673">
    <property type="component" value="Unassembled WGS sequence"/>
</dbReference>
<keyword evidence="5 9" id="KW-0496">Mitochondrion</keyword>
<protein>
    <recommendedName>
        <fullName evidence="9">Mitochondrial inner membrane protease subunit</fullName>
        <ecNumber evidence="9">3.4.21.-</ecNumber>
    </recommendedName>
</protein>
<evidence type="ECO:0000256" key="5">
    <source>
        <dbReference type="ARBA" id="ARBA00023128"/>
    </source>
</evidence>
<dbReference type="VEuPathDB" id="VectorBase:ADAC008232"/>
<evidence type="ECO:0000313" key="13">
    <source>
        <dbReference type="EMBL" id="ETN60155.1"/>
    </source>
</evidence>
<sequence>MKSASSEKVETFIHEHLREDLRVYEAQLKELNAEILEYVQLKTMIESILKNKANGEGFKTQVNIGGNMFMKARADNVDRLLVDVGLKVFVEFTIEEALRFVDLRVRILTKQADVVRDKSIETKAHIKLALLVIGDSQRLHTRDDRPKSGEPQRQKYRAENTKKDSKSFYNTTGTNSQSTLESMNLKILSKALGVCGYVIQYGCITHCTFEYIGDFVVCVGPSMEPTLTTNNVLVTDRITPRLSKLQRGDIIITKSPTNPVQHVCKRIIGMPGDRIMTKASFNLNPLSNTHTIYTTVIPSPNPSEENPATTTKALSATVAKLREKVDFVSSSVDETPTAPLPGSNTSHEQDIYEPEEFETTLSTMGHGGEPRTSIVTVPRGHLWIEGDNVQNSSDSRNYGPVPIGLVKSRAICRLWPLSEFKLFI</sequence>
<dbReference type="VEuPathDB" id="VectorBase:ADAR2_007419"/>
<dbReference type="PROSITE" id="PS00761">
    <property type="entry name" value="SPASE_I_3"/>
    <property type="match status" value="1"/>
</dbReference>
<reference evidence="13 15" key="1">
    <citation type="journal article" date="2010" name="BMC Genomics">
        <title>Combination of measures distinguishes pre-miRNAs from other stem-loops in the genome of the newly sequenced Anopheles darlingi.</title>
        <authorList>
            <person name="Mendes N.D."/>
            <person name="Freitas A.T."/>
            <person name="Vasconcelos A.T."/>
            <person name="Sagot M.F."/>
        </authorList>
    </citation>
    <scope>NUCLEOTIDE SEQUENCE</scope>
</reference>
<dbReference type="Gene3D" id="2.10.109.10">
    <property type="entry name" value="Umud Fragment, subunit A"/>
    <property type="match status" value="1"/>
</dbReference>
<keyword evidence="10" id="KW-0175">Coiled coil</keyword>
<dbReference type="GO" id="GO:0006465">
    <property type="term" value="P:signal peptide processing"/>
    <property type="evidence" value="ECO:0007669"/>
    <property type="project" value="InterPro"/>
</dbReference>
<evidence type="ECO:0000256" key="11">
    <source>
        <dbReference type="SAM" id="MobiDB-lite"/>
    </source>
</evidence>
<comment type="subcellular location">
    <subcellularLocation>
        <location evidence="1 9">Mitochondrion inner membrane</location>
    </subcellularLocation>
</comment>
<accession>W5JBC4</accession>
<dbReference type="PANTHER" id="PTHR12383">
    <property type="entry name" value="PROTEASE FAMILY S26 MITOCHONDRIAL INNER MEMBRANE PROTEASE-RELATED"/>
    <property type="match status" value="1"/>
</dbReference>
<keyword evidence="4 9" id="KW-0378">Hydrolase</keyword>
<dbReference type="AlphaFoldDB" id="W5JBC4"/>
<evidence type="ECO:0000313" key="15">
    <source>
        <dbReference type="Proteomes" id="UP000000673"/>
    </source>
</evidence>
<feature type="compositionally biased region" description="Polar residues" evidence="11">
    <location>
        <begin position="167"/>
        <end position="177"/>
    </location>
</feature>
<evidence type="ECO:0000259" key="12">
    <source>
        <dbReference type="Pfam" id="PF10502"/>
    </source>
</evidence>
<name>W5JBC4_ANODA</name>
<dbReference type="eggNOG" id="KOG0171">
    <property type="taxonomic scope" value="Eukaryota"/>
</dbReference>
<proteinExistence type="inferred from homology"/>
<reference evidence="13" key="2">
    <citation type="submission" date="2010-05" db="EMBL/GenBank/DDBJ databases">
        <authorList>
            <person name="Almeida L.G."/>
            <person name="Nicolas M.F."/>
            <person name="Souza R.C."/>
            <person name="Vasconcelos A.T.R."/>
        </authorList>
    </citation>
    <scope>NUCLEOTIDE SEQUENCE</scope>
</reference>
<comment type="subunit">
    <text evidence="2">Heterodimer of 2 subunits, IMMPL1 and IMMPL2.</text>
</comment>
<dbReference type="InterPro" id="IPR019533">
    <property type="entry name" value="Peptidase_S26"/>
</dbReference>
<dbReference type="Gene3D" id="1.10.287.370">
    <property type="match status" value="1"/>
</dbReference>
<dbReference type="GO" id="GO:0006627">
    <property type="term" value="P:protein processing involved in protein targeting to mitochondrion"/>
    <property type="evidence" value="ECO:0007669"/>
    <property type="project" value="TreeGrafter"/>
</dbReference>
<dbReference type="EnsemblMetazoa" id="ADAC008232-RA">
    <property type="protein sequence ID" value="ADAC008232-PA"/>
    <property type="gene ID" value="ADAC008232"/>
</dbReference>
<dbReference type="HOGENOM" id="CLU_647628_0_0_1"/>
<dbReference type="EMBL" id="ADMH02001966">
    <property type="protein sequence ID" value="ETN60155.1"/>
    <property type="molecule type" value="Genomic_DNA"/>
</dbReference>
<dbReference type="CDD" id="cd06530">
    <property type="entry name" value="S26_SPase_I"/>
    <property type="match status" value="1"/>
</dbReference>
<evidence type="ECO:0000313" key="14">
    <source>
        <dbReference type="EnsemblMetazoa" id="ADAC008232-PA"/>
    </source>
</evidence>
<evidence type="ECO:0000256" key="6">
    <source>
        <dbReference type="ARBA" id="ARBA00023136"/>
    </source>
</evidence>
<feature type="coiled-coil region" evidence="10">
    <location>
        <begin position="14"/>
        <end position="41"/>
    </location>
</feature>
<evidence type="ECO:0000256" key="4">
    <source>
        <dbReference type="ARBA" id="ARBA00022801"/>
    </source>
</evidence>
<dbReference type="PRINTS" id="PR00727">
    <property type="entry name" value="LEADERPTASE"/>
</dbReference>
<dbReference type="InterPro" id="IPR036286">
    <property type="entry name" value="LexA/Signal_pep-like_sf"/>
</dbReference>
<dbReference type="InterPro" id="IPR052064">
    <property type="entry name" value="Mito_IMP1_subunit"/>
</dbReference>
<dbReference type="GO" id="GO:0042720">
    <property type="term" value="C:mitochondrial inner membrane peptidase complex"/>
    <property type="evidence" value="ECO:0007669"/>
    <property type="project" value="TreeGrafter"/>
</dbReference>
<keyword evidence="15" id="KW-1185">Reference proteome</keyword>
<keyword evidence="3 9" id="KW-0999">Mitochondrion inner membrane</keyword>
<feature type="active site" evidence="8">
    <location>
        <position position="222"/>
    </location>
</feature>
<dbReference type="FunCoup" id="W5JBC4">
    <property type="interactions" value="1077"/>
</dbReference>
<dbReference type="InterPro" id="IPR000223">
    <property type="entry name" value="Pept_S26A_signal_pept_1"/>
</dbReference>
<organism evidence="13">
    <name type="scientific">Anopheles darlingi</name>
    <name type="common">Mosquito</name>
    <dbReference type="NCBI Taxonomy" id="43151"/>
    <lineage>
        <taxon>Eukaryota</taxon>
        <taxon>Metazoa</taxon>
        <taxon>Ecdysozoa</taxon>
        <taxon>Arthropoda</taxon>
        <taxon>Hexapoda</taxon>
        <taxon>Insecta</taxon>
        <taxon>Pterygota</taxon>
        <taxon>Neoptera</taxon>
        <taxon>Endopterygota</taxon>
        <taxon>Diptera</taxon>
        <taxon>Nematocera</taxon>
        <taxon>Culicoidea</taxon>
        <taxon>Culicidae</taxon>
        <taxon>Anophelinae</taxon>
        <taxon>Anopheles</taxon>
    </lineage>
</organism>
<evidence type="ECO:0000256" key="9">
    <source>
        <dbReference type="RuleBase" id="RU362041"/>
    </source>
</evidence>
<feature type="active site" evidence="8">
    <location>
        <position position="265"/>
    </location>
</feature>
<dbReference type="SUPFAM" id="SSF51306">
    <property type="entry name" value="LexA/Signal peptidase"/>
    <property type="match status" value="1"/>
</dbReference>
<dbReference type="NCBIfam" id="TIGR00293">
    <property type="entry name" value="prefoldin subunit alpha"/>
    <property type="match status" value="1"/>
</dbReference>
<dbReference type="eggNOG" id="KOG3047">
    <property type="taxonomic scope" value="Eukaryota"/>
</dbReference>
<comment type="similarity">
    <text evidence="7">Belongs to the peptidase S26 family. IMP1 subfamily.</text>
</comment>
<dbReference type="CDD" id="cd23158">
    <property type="entry name" value="Prefoldin_UXT"/>
    <property type="match status" value="1"/>
</dbReference>
<evidence type="ECO:0000256" key="8">
    <source>
        <dbReference type="PIRSR" id="PIRSR600223-1"/>
    </source>
</evidence>
<feature type="compositionally biased region" description="Basic and acidic residues" evidence="11">
    <location>
        <begin position="140"/>
        <end position="166"/>
    </location>
</feature>
<dbReference type="STRING" id="43151.W5JBC4"/>
<dbReference type="InterPro" id="IPR019758">
    <property type="entry name" value="Pept_S26A_signal_pept_1_CS"/>
</dbReference>
<dbReference type="NCBIfam" id="TIGR02227">
    <property type="entry name" value="sigpep_I_bact"/>
    <property type="match status" value="1"/>
</dbReference>
<dbReference type="InterPro" id="IPR009053">
    <property type="entry name" value="Prefoldin"/>
</dbReference>
<reference evidence="13" key="3">
    <citation type="journal article" date="2013" name="Nucleic Acids Res.">
        <title>The genome of Anopheles darlingi, the main neotropical malaria vector.</title>
        <authorList>
            <person name="Marinotti O."/>
            <person name="Cerqueira G.C."/>
            <person name="de Almeida L.G."/>
            <person name="Ferro M.I."/>
            <person name="Loreto E.L."/>
            <person name="Zaha A."/>
            <person name="Teixeira S.M."/>
            <person name="Wespiser A.R."/>
            <person name="Almeida E Silva A."/>
            <person name="Schlindwein A.D."/>
            <person name="Pacheco A.C."/>
            <person name="Silva A.L."/>
            <person name="Graveley B.R."/>
            <person name="Walenz B.P."/>
            <person name="Lima Bde A."/>
            <person name="Ribeiro C.A."/>
            <person name="Nunes-Silva C.G."/>
            <person name="de Carvalho C.R."/>
            <person name="Soares C.M."/>
            <person name="de Menezes C.B."/>
            <person name="Matiolli C."/>
            <person name="Caffrey D."/>
            <person name="Araujo D.A."/>
            <person name="de Oliveira D.M."/>
            <person name="Golenbock D."/>
            <person name="Grisard E.C."/>
            <person name="Fantinatti-Garboggini F."/>
            <person name="de Carvalho F.M."/>
            <person name="Barcellos F.G."/>
            <person name="Prosdocimi F."/>
            <person name="May G."/>
            <person name="Azevedo Junior G.M."/>
            <person name="Guimaraes G.M."/>
            <person name="Goldman G.H."/>
            <person name="Padilha I.Q."/>
            <person name="Batista Jda S."/>
            <person name="Ferro J.A."/>
            <person name="Ribeiro J.M."/>
            <person name="Fietto J.L."/>
            <person name="Dabbas K.M."/>
            <person name="Cerdeira L."/>
            <person name="Agnez-Lima L.F."/>
            <person name="Brocchi M."/>
            <person name="de Carvalho M.O."/>
            <person name="Teixeira Mde M."/>
            <person name="Diniz Maia Mde M."/>
            <person name="Goldman M.H."/>
            <person name="Cruz Schneider M.P."/>
            <person name="Felipe M.S."/>
            <person name="Hungria M."/>
            <person name="Nicolas M.F."/>
            <person name="Pereira M."/>
            <person name="Montes M.A."/>
            <person name="Cantao M.E."/>
            <person name="Vincentz M."/>
            <person name="Rafael M.S."/>
            <person name="Silverman N."/>
            <person name="Stoco P.H."/>
            <person name="Souza R.C."/>
            <person name="Vicentini R."/>
            <person name="Gazzinelli R.T."/>
            <person name="Neves Rde O."/>
            <person name="Silva R."/>
            <person name="Astolfi-Filho S."/>
            <person name="Maciel T.E."/>
            <person name="Urmenyi T.P."/>
            <person name="Tadei W.P."/>
            <person name="Camargo E.P."/>
            <person name="de Vasconcelos A.T."/>
        </authorList>
    </citation>
    <scope>NUCLEOTIDE SEQUENCE</scope>
</reference>
<dbReference type="PANTHER" id="PTHR12383:SF16">
    <property type="entry name" value="MITOCHONDRIAL INNER MEMBRANE PROTEASE SUBUNIT 1"/>
    <property type="match status" value="1"/>
</dbReference>
<dbReference type="Pfam" id="PF10502">
    <property type="entry name" value="Peptidase_S26"/>
    <property type="match status" value="1"/>
</dbReference>
<feature type="domain" description="Peptidase S26" evidence="12">
    <location>
        <begin position="214"/>
        <end position="415"/>
    </location>
</feature>
<dbReference type="GO" id="GO:0004252">
    <property type="term" value="F:serine-type endopeptidase activity"/>
    <property type="evidence" value="ECO:0007669"/>
    <property type="project" value="InterPro"/>
</dbReference>